<keyword evidence="2" id="KW-1185">Reference proteome</keyword>
<comment type="caution">
    <text evidence="1">The sequence shown here is derived from an EMBL/GenBank/DDBJ whole genome shotgun (WGS) entry which is preliminary data.</text>
</comment>
<evidence type="ECO:0000313" key="1">
    <source>
        <dbReference type="EMBL" id="MFB9468983.1"/>
    </source>
</evidence>
<proteinExistence type="predicted"/>
<organism evidence="1 2">
    <name type="scientific">Nonomuraea salmonea</name>
    <dbReference type="NCBI Taxonomy" id="46181"/>
    <lineage>
        <taxon>Bacteria</taxon>
        <taxon>Bacillati</taxon>
        <taxon>Actinomycetota</taxon>
        <taxon>Actinomycetes</taxon>
        <taxon>Streptosporangiales</taxon>
        <taxon>Streptosporangiaceae</taxon>
        <taxon>Nonomuraea</taxon>
    </lineage>
</organism>
<dbReference type="RefSeq" id="WP_345395777.1">
    <property type="nucleotide sequence ID" value="NZ_BAAAXS010000001.1"/>
</dbReference>
<evidence type="ECO:0000313" key="2">
    <source>
        <dbReference type="Proteomes" id="UP001589568"/>
    </source>
</evidence>
<dbReference type="EMBL" id="JBHMCF010000003">
    <property type="protein sequence ID" value="MFB9468983.1"/>
    <property type="molecule type" value="Genomic_DNA"/>
</dbReference>
<sequence>MDESLEDRVKRLEQQVASLQRYLGIQLDDSGGLRLPPEFHEALRNGKLVKAIAIYRKETGASLVHAKKAVENMQRRLSVEP</sequence>
<accession>A0ABV5NFA8</accession>
<protein>
    <submittedName>
        <fullName evidence="1">Uncharacterized protein</fullName>
    </submittedName>
</protein>
<dbReference type="Proteomes" id="UP001589568">
    <property type="component" value="Unassembled WGS sequence"/>
</dbReference>
<gene>
    <name evidence="1" type="ORF">ACFFR3_05670</name>
</gene>
<name>A0ABV5NFA8_9ACTN</name>
<reference evidence="1 2" key="1">
    <citation type="submission" date="2024-09" db="EMBL/GenBank/DDBJ databases">
        <authorList>
            <person name="Sun Q."/>
            <person name="Mori K."/>
        </authorList>
    </citation>
    <scope>NUCLEOTIDE SEQUENCE [LARGE SCALE GENOMIC DNA]</scope>
    <source>
        <strain evidence="1 2">JCM 3324</strain>
    </source>
</reference>